<keyword evidence="2" id="KW-0238">DNA-binding</keyword>
<dbReference type="InterPro" id="IPR036388">
    <property type="entry name" value="WH-like_DNA-bd_sf"/>
</dbReference>
<dbReference type="PROSITE" id="PS51063">
    <property type="entry name" value="HTH_CRP_2"/>
    <property type="match status" value="1"/>
</dbReference>
<gene>
    <name evidence="6" type="ordered locus">Rxyl_1803</name>
</gene>
<feature type="domain" description="HTH crp-type" evidence="5">
    <location>
        <begin position="165"/>
        <end position="238"/>
    </location>
</feature>
<dbReference type="PhylomeDB" id="Q1AV16"/>
<evidence type="ECO:0000259" key="5">
    <source>
        <dbReference type="PROSITE" id="PS51063"/>
    </source>
</evidence>
<dbReference type="GO" id="GO:0005829">
    <property type="term" value="C:cytosol"/>
    <property type="evidence" value="ECO:0007669"/>
    <property type="project" value="TreeGrafter"/>
</dbReference>
<reference evidence="6 7" key="1">
    <citation type="submission" date="2006-06" db="EMBL/GenBank/DDBJ databases">
        <title>Complete sequence of Rubrobacter xylanophilus DSM 9941.</title>
        <authorList>
            <consortium name="US DOE Joint Genome Institute"/>
            <person name="Copeland A."/>
            <person name="Lucas S."/>
            <person name="Lapidus A."/>
            <person name="Barry K."/>
            <person name="Detter J.C."/>
            <person name="Glavina del Rio T."/>
            <person name="Hammon N."/>
            <person name="Israni S."/>
            <person name="Dalin E."/>
            <person name="Tice H."/>
            <person name="Pitluck S."/>
            <person name="Munk A.C."/>
            <person name="Brettin T."/>
            <person name="Bruce D."/>
            <person name="Han C."/>
            <person name="Tapia R."/>
            <person name="Gilna P."/>
            <person name="Schmutz J."/>
            <person name="Larimer F."/>
            <person name="Land M."/>
            <person name="Hauser L."/>
            <person name="Kyrpides N."/>
            <person name="Lykidis A."/>
            <person name="da Costa M.S."/>
            <person name="Rainey F.A."/>
            <person name="Empadinhas N."/>
            <person name="Jolivet E."/>
            <person name="Battista J.R."/>
            <person name="Richardson P."/>
        </authorList>
    </citation>
    <scope>NUCLEOTIDE SEQUENCE [LARGE SCALE GENOMIC DNA]</scope>
    <source>
        <strain evidence="7">DSM 9941 / NBRC 16129 / PRD-1</strain>
    </source>
</reference>
<evidence type="ECO:0000256" key="1">
    <source>
        <dbReference type="ARBA" id="ARBA00023015"/>
    </source>
</evidence>
<dbReference type="InterPro" id="IPR000595">
    <property type="entry name" value="cNMP-bd_dom"/>
</dbReference>
<dbReference type="SMART" id="SM00419">
    <property type="entry name" value="HTH_CRP"/>
    <property type="match status" value="1"/>
</dbReference>
<dbReference type="GO" id="GO:0003677">
    <property type="term" value="F:DNA binding"/>
    <property type="evidence" value="ECO:0007669"/>
    <property type="project" value="UniProtKB-KW"/>
</dbReference>
<dbReference type="PANTHER" id="PTHR24567">
    <property type="entry name" value="CRP FAMILY TRANSCRIPTIONAL REGULATORY PROTEIN"/>
    <property type="match status" value="1"/>
</dbReference>
<dbReference type="Pfam" id="PF00027">
    <property type="entry name" value="cNMP_binding"/>
    <property type="match status" value="1"/>
</dbReference>
<evidence type="ECO:0000256" key="2">
    <source>
        <dbReference type="ARBA" id="ARBA00023125"/>
    </source>
</evidence>
<organism evidence="6 7">
    <name type="scientific">Rubrobacter xylanophilus (strain DSM 9941 / JCM 11954 / NBRC 16129 / PRD-1)</name>
    <dbReference type="NCBI Taxonomy" id="266117"/>
    <lineage>
        <taxon>Bacteria</taxon>
        <taxon>Bacillati</taxon>
        <taxon>Actinomycetota</taxon>
        <taxon>Rubrobacteria</taxon>
        <taxon>Rubrobacterales</taxon>
        <taxon>Rubrobacteraceae</taxon>
        <taxon>Rubrobacter</taxon>
    </lineage>
</organism>
<dbReference type="CDD" id="cd00092">
    <property type="entry name" value="HTH_CRP"/>
    <property type="match status" value="1"/>
</dbReference>
<protein>
    <submittedName>
        <fullName evidence="6">Transcriptional regulator, Crp/Fnr family</fullName>
    </submittedName>
</protein>
<evidence type="ECO:0000256" key="3">
    <source>
        <dbReference type="ARBA" id="ARBA00023163"/>
    </source>
</evidence>
<dbReference type="AlphaFoldDB" id="Q1AV16"/>
<dbReference type="SMART" id="SM00100">
    <property type="entry name" value="cNMP"/>
    <property type="match status" value="1"/>
</dbReference>
<dbReference type="Pfam" id="PF13545">
    <property type="entry name" value="HTH_Crp_2"/>
    <property type="match status" value="1"/>
</dbReference>
<dbReference type="RefSeq" id="WP_011564778.1">
    <property type="nucleotide sequence ID" value="NC_008148.1"/>
</dbReference>
<dbReference type="SUPFAM" id="SSF51206">
    <property type="entry name" value="cAMP-binding domain-like"/>
    <property type="match status" value="1"/>
</dbReference>
<dbReference type="GO" id="GO:0003700">
    <property type="term" value="F:DNA-binding transcription factor activity"/>
    <property type="evidence" value="ECO:0007669"/>
    <property type="project" value="TreeGrafter"/>
</dbReference>
<evidence type="ECO:0000259" key="4">
    <source>
        <dbReference type="PROSITE" id="PS50042"/>
    </source>
</evidence>
<dbReference type="CDD" id="cd00038">
    <property type="entry name" value="CAP_ED"/>
    <property type="match status" value="1"/>
</dbReference>
<feature type="domain" description="Cyclic nucleotide-binding" evidence="4">
    <location>
        <begin position="31"/>
        <end position="134"/>
    </location>
</feature>
<proteinExistence type="predicted"/>
<dbReference type="EMBL" id="CP000386">
    <property type="protein sequence ID" value="ABG04762.1"/>
    <property type="molecule type" value="Genomic_DNA"/>
</dbReference>
<dbReference type="PANTHER" id="PTHR24567:SF74">
    <property type="entry name" value="HTH-TYPE TRANSCRIPTIONAL REGULATOR ARCR"/>
    <property type="match status" value="1"/>
</dbReference>
<dbReference type="InterPro" id="IPR012318">
    <property type="entry name" value="HTH_CRP"/>
</dbReference>
<dbReference type="InterPro" id="IPR014710">
    <property type="entry name" value="RmlC-like_jellyroll"/>
</dbReference>
<name>Q1AV16_RUBXD</name>
<evidence type="ECO:0000313" key="7">
    <source>
        <dbReference type="Proteomes" id="UP000006637"/>
    </source>
</evidence>
<keyword evidence="3" id="KW-0804">Transcription</keyword>
<dbReference type="InterPro" id="IPR050397">
    <property type="entry name" value="Env_Response_Regulators"/>
</dbReference>
<dbReference type="Gene3D" id="2.60.120.10">
    <property type="entry name" value="Jelly Rolls"/>
    <property type="match status" value="1"/>
</dbReference>
<dbReference type="HOGENOM" id="CLU_075053_3_1_11"/>
<sequence length="249" mass="26843">MRRTTPLNKDHISPARCGPALRLSLLRRVPLFARLDDAQLADVDGVFRERGYAAGERIYSGGDPAGTFYVVAVGKVKLVRPSAQGRDVLLEILGPGDTLGTVPMFGDDVYPDSAEAQTDCCLLAITAADLRTVVERYPPVAHTLLEVLSGQLRSAREAIRQASAGSVESRVAASLLKLADRLGSDRRGETLIQVPLTRQDLADMTGAQVETVSRVMSRWRKEGLIRSGRGWVAVVDRERLAAIAAGTPA</sequence>
<dbReference type="InterPro" id="IPR036390">
    <property type="entry name" value="WH_DNA-bd_sf"/>
</dbReference>
<dbReference type="PRINTS" id="PR00034">
    <property type="entry name" value="HTHCRP"/>
</dbReference>
<dbReference type="Proteomes" id="UP000006637">
    <property type="component" value="Chromosome"/>
</dbReference>
<keyword evidence="1" id="KW-0805">Transcription regulation</keyword>
<dbReference type="eggNOG" id="COG0664">
    <property type="taxonomic scope" value="Bacteria"/>
</dbReference>
<dbReference type="InterPro" id="IPR018490">
    <property type="entry name" value="cNMP-bd_dom_sf"/>
</dbReference>
<dbReference type="PROSITE" id="PS50042">
    <property type="entry name" value="CNMP_BINDING_3"/>
    <property type="match status" value="1"/>
</dbReference>
<evidence type="ECO:0000313" key="6">
    <source>
        <dbReference type="EMBL" id="ABG04762.1"/>
    </source>
</evidence>
<dbReference type="STRING" id="266117.Rxyl_1803"/>
<keyword evidence="7" id="KW-1185">Reference proteome</keyword>
<dbReference type="KEGG" id="rxy:Rxyl_1803"/>
<accession>Q1AV16</accession>
<dbReference type="SUPFAM" id="SSF46785">
    <property type="entry name" value="Winged helix' DNA-binding domain"/>
    <property type="match status" value="1"/>
</dbReference>
<dbReference type="Gene3D" id="1.10.10.10">
    <property type="entry name" value="Winged helix-like DNA-binding domain superfamily/Winged helix DNA-binding domain"/>
    <property type="match status" value="1"/>
</dbReference>